<protein>
    <submittedName>
        <fullName evidence="2">Putative secreted protein</fullName>
    </submittedName>
</protein>
<sequence length="80" mass="9042">MSTLQLLLVFGLVMFAAAYWSPDYSEHTHCIADCRPDNCPSGCRSGCSCYRRFDFPDNGYCMDPSRTIPDIFRNLGKYSG</sequence>
<proteinExistence type="evidence at transcript level"/>
<dbReference type="AlphaFoldDB" id="A0A023G800"/>
<evidence type="ECO:0000313" key="2">
    <source>
        <dbReference type="EMBL" id="JAC30346.1"/>
    </source>
</evidence>
<feature type="chain" id="PRO_5001517170" evidence="1">
    <location>
        <begin position="19"/>
        <end position="80"/>
    </location>
</feature>
<feature type="signal peptide" evidence="1">
    <location>
        <begin position="1"/>
        <end position="18"/>
    </location>
</feature>
<accession>A0A023G800</accession>
<keyword evidence="1" id="KW-0732">Signal</keyword>
<name>A0A023G800_AMBTT</name>
<reference evidence="2" key="1">
    <citation type="submission" date="2014-03" db="EMBL/GenBank/DDBJ databases">
        <title>The sialotranscriptome of Amblyomma triste, Amblyomma parvum and Amblyomma cajennense ticks, uncovered by 454-based RNA-seq.</title>
        <authorList>
            <person name="Garcia G.R."/>
            <person name="Gardinassi L.G."/>
            <person name="Ribeiro J.M."/>
            <person name="Anatriello E."/>
            <person name="Ferreira B.R."/>
            <person name="Moreira H.N."/>
            <person name="Mafra C."/>
            <person name="Olegario M.M."/>
            <person name="Szabo P.J."/>
            <person name="Miranda-Santos I.K."/>
            <person name="Maruyama S.R."/>
        </authorList>
    </citation>
    <scope>NUCLEOTIDE SEQUENCE</scope>
    <source>
        <strain evidence="2">Mato Grasso do Sul</strain>
        <tissue evidence="2">Salivary glands</tissue>
    </source>
</reference>
<dbReference type="EMBL" id="GBBM01005072">
    <property type="protein sequence ID" value="JAC30346.1"/>
    <property type="molecule type" value="mRNA"/>
</dbReference>
<organism evidence="2">
    <name type="scientific">Amblyomma triste</name>
    <name type="common">Neotropical tick</name>
    <dbReference type="NCBI Taxonomy" id="251400"/>
    <lineage>
        <taxon>Eukaryota</taxon>
        <taxon>Metazoa</taxon>
        <taxon>Ecdysozoa</taxon>
        <taxon>Arthropoda</taxon>
        <taxon>Chelicerata</taxon>
        <taxon>Arachnida</taxon>
        <taxon>Acari</taxon>
        <taxon>Parasitiformes</taxon>
        <taxon>Ixodida</taxon>
        <taxon>Ixodoidea</taxon>
        <taxon>Ixodidae</taxon>
        <taxon>Amblyomminae</taxon>
        <taxon>Amblyomma</taxon>
    </lineage>
</organism>
<evidence type="ECO:0000256" key="1">
    <source>
        <dbReference type="SAM" id="SignalP"/>
    </source>
</evidence>